<sequence>MNELDRDTELVRARMHRAVADVEPAPDSLPRLLAAARRRRAPHRRPTFLVVAAAAVAAVFLGVALGFQAPDPQPVSVRPGNYVAAVGAGAIASFDVASGRRQGEVAQVSGGEVTDLAEDQGRVFALVSTPDGHRVVEVATGGAQRDLAGAGDARALTAAGGRVAYADGDRIVLWIGGDRRDLPTPGLRVLDLALSGDGRLALLAERGGPAELLITDPDPTTVDASRAAPTGPCGPLAIAGSGSDIAALEPADCTAPGRARIATYAADTGRKLAAGVPFATPPLDPAHLGLSADPQGRVLVSVPGRAQWLVDGTDVLQIPLPCAASGPCTALPATF</sequence>
<evidence type="ECO:0000256" key="1">
    <source>
        <dbReference type="SAM" id="Phobius"/>
    </source>
</evidence>
<dbReference type="InterPro" id="IPR011044">
    <property type="entry name" value="Quino_amine_DH_bsu"/>
</dbReference>
<dbReference type="InterPro" id="IPR015943">
    <property type="entry name" value="WD40/YVTN_repeat-like_dom_sf"/>
</dbReference>
<dbReference type="OrthoDB" id="3673723at2"/>
<dbReference type="RefSeq" id="WP_132677387.1">
    <property type="nucleotide sequence ID" value="NZ_SMKS01000042.1"/>
</dbReference>
<dbReference type="SUPFAM" id="SSF50969">
    <property type="entry name" value="YVTN repeat-like/Quinoprotein amine dehydrogenase"/>
    <property type="match status" value="1"/>
</dbReference>
<keyword evidence="3" id="KW-1185">Reference proteome</keyword>
<reference evidence="2 3" key="1">
    <citation type="submission" date="2019-03" db="EMBL/GenBank/DDBJ databases">
        <title>Draft genome sequences of novel Actinobacteria.</title>
        <authorList>
            <person name="Sahin N."/>
            <person name="Ay H."/>
            <person name="Saygin H."/>
        </authorList>
    </citation>
    <scope>NUCLEOTIDE SEQUENCE [LARGE SCALE GENOMIC DNA]</scope>
    <source>
        <strain evidence="2 3">16K309</strain>
    </source>
</reference>
<feature type="transmembrane region" description="Helical" evidence="1">
    <location>
        <begin position="47"/>
        <end position="67"/>
    </location>
</feature>
<organism evidence="2 3">
    <name type="scientific">Saccharopolyspora terrae</name>
    <dbReference type="NCBI Taxonomy" id="2530384"/>
    <lineage>
        <taxon>Bacteria</taxon>
        <taxon>Bacillati</taxon>
        <taxon>Actinomycetota</taxon>
        <taxon>Actinomycetes</taxon>
        <taxon>Pseudonocardiales</taxon>
        <taxon>Pseudonocardiaceae</taxon>
        <taxon>Saccharopolyspora</taxon>
    </lineage>
</organism>
<keyword evidence="1" id="KW-0472">Membrane</keyword>
<keyword evidence="1" id="KW-0812">Transmembrane</keyword>
<keyword evidence="1" id="KW-1133">Transmembrane helix</keyword>
<dbReference type="AlphaFoldDB" id="A0A4R4VCV2"/>
<dbReference type="Gene3D" id="2.130.10.10">
    <property type="entry name" value="YVTN repeat-like/Quinoprotein amine dehydrogenase"/>
    <property type="match status" value="1"/>
</dbReference>
<name>A0A4R4VCV2_9PSEU</name>
<proteinExistence type="predicted"/>
<evidence type="ECO:0000313" key="2">
    <source>
        <dbReference type="EMBL" id="TDD03092.1"/>
    </source>
</evidence>
<accession>A0A4R4VCV2</accession>
<gene>
    <name evidence="2" type="ORF">E1181_21155</name>
</gene>
<protein>
    <recommendedName>
        <fullName evidence="4">FbpC C-terminal regulatory nucleotide binding domain-containing protein</fullName>
    </recommendedName>
</protein>
<comment type="caution">
    <text evidence="2">The sequence shown here is derived from an EMBL/GenBank/DDBJ whole genome shotgun (WGS) entry which is preliminary data.</text>
</comment>
<dbReference type="Proteomes" id="UP000295674">
    <property type="component" value="Unassembled WGS sequence"/>
</dbReference>
<evidence type="ECO:0000313" key="3">
    <source>
        <dbReference type="Proteomes" id="UP000295674"/>
    </source>
</evidence>
<dbReference type="EMBL" id="SMKS01000042">
    <property type="protein sequence ID" value="TDD03092.1"/>
    <property type="molecule type" value="Genomic_DNA"/>
</dbReference>
<evidence type="ECO:0008006" key="4">
    <source>
        <dbReference type="Google" id="ProtNLM"/>
    </source>
</evidence>